<evidence type="ECO:0000313" key="5">
    <source>
        <dbReference type="Proteomes" id="UP000557857"/>
    </source>
</evidence>
<evidence type="ECO:0000256" key="1">
    <source>
        <dbReference type="SAM" id="Phobius"/>
    </source>
</evidence>
<dbReference type="Proteomes" id="UP000189299">
    <property type="component" value="Unassembled WGS sequence"/>
</dbReference>
<keyword evidence="1" id="KW-1133">Transmembrane helix</keyword>
<proteinExistence type="predicted"/>
<feature type="transmembrane region" description="Helical" evidence="1">
    <location>
        <begin position="43"/>
        <end position="60"/>
    </location>
</feature>
<dbReference type="EMBL" id="JABCAG010000002">
    <property type="protein sequence ID" value="NMP57179.1"/>
    <property type="molecule type" value="Genomic_DNA"/>
</dbReference>
<sequence length="64" mass="7412">MNEDFEKELANLKNNEEKIPREVKEKIDVAYQKIKTSRNKKRRLGTVLIASIAALIWIVVCSPQ</sequence>
<evidence type="ECO:0000313" key="3">
    <source>
        <dbReference type="EMBL" id="ONN44488.1"/>
    </source>
</evidence>
<dbReference type="RefSeq" id="WP_062805899.1">
    <property type="nucleotide sequence ID" value="NZ_CABMMO010000002.1"/>
</dbReference>
<comment type="caution">
    <text evidence="3">The sequence shown here is derived from an EMBL/GenBank/DDBJ whole genome shotgun (WGS) entry which is preliminary data.</text>
</comment>
<name>A0A1V2ULY4_ENTMU</name>
<evidence type="ECO:0000313" key="4">
    <source>
        <dbReference type="Proteomes" id="UP000189299"/>
    </source>
</evidence>
<evidence type="ECO:0000313" key="2">
    <source>
        <dbReference type="EMBL" id="NMP57179.1"/>
    </source>
</evidence>
<gene>
    <name evidence="3" type="ORF">BTN92_03430</name>
    <name evidence="2" type="ORF">HI921_01650</name>
</gene>
<keyword evidence="1" id="KW-0472">Membrane</keyword>
<organism evidence="3 4">
    <name type="scientific">Enterococcus mundtii</name>
    <dbReference type="NCBI Taxonomy" id="53346"/>
    <lineage>
        <taxon>Bacteria</taxon>
        <taxon>Bacillati</taxon>
        <taxon>Bacillota</taxon>
        <taxon>Bacilli</taxon>
        <taxon>Lactobacillales</taxon>
        <taxon>Enterococcaceae</taxon>
        <taxon>Enterococcus</taxon>
    </lineage>
</organism>
<accession>A0A1V2ULY4</accession>
<protein>
    <submittedName>
        <fullName evidence="3">Uncharacterized protein</fullName>
    </submittedName>
</protein>
<reference evidence="3 4" key="1">
    <citation type="submission" date="2016-12" db="EMBL/GenBank/DDBJ databases">
        <authorList>
            <person name="Song W.-J."/>
            <person name="Kurnit D.M."/>
        </authorList>
    </citation>
    <scope>NUCLEOTIDE SEQUENCE [LARGE SCALE GENOMIC DNA]</scope>
    <source>
        <strain evidence="3 4">CGB1038-1_S1</strain>
    </source>
</reference>
<dbReference type="AlphaFoldDB" id="A0A1V2ULY4"/>
<dbReference type="EMBL" id="MSTR01000002">
    <property type="protein sequence ID" value="ONN44488.1"/>
    <property type="molecule type" value="Genomic_DNA"/>
</dbReference>
<reference evidence="2 5" key="2">
    <citation type="submission" date="2020-04" db="EMBL/GenBank/DDBJ databases">
        <authorList>
            <person name="Abaymova A."/>
            <person name="Teymurazov M."/>
            <person name="Tazyna O."/>
            <person name="Chatushin Y."/>
            <person name="Svetoch E."/>
            <person name="Pereligyn V."/>
            <person name="Pohylenko V."/>
            <person name="Platonov M."/>
            <person name="Kartsev N."/>
            <person name="Skryabin Y."/>
            <person name="Sizova A."/>
            <person name="Solomentsev V."/>
            <person name="Kislichkina A."/>
            <person name="Bogun A."/>
        </authorList>
    </citation>
    <scope>NUCLEOTIDE SEQUENCE [LARGE SCALE GENOMIC DNA]</scope>
    <source>
        <strain evidence="2">SCPM-O-B-8398</strain>
        <strain evidence="5">SCPM-O-B-8398 (E28)</strain>
    </source>
</reference>
<dbReference type="Proteomes" id="UP000557857">
    <property type="component" value="Unassembled WGS sequence"/>
</dbReference>
<keyword evidence="1" id="KW-0812">Transmembrane</keyword>